<reference evidence="2" key="1">
    <citation type="submission" date="2022-07" db="EMBL/GenBank/DDBJ databases">
        <title>Phylogenomic reconstructions and comparative analyses of Kickxellomycotina fungi.</title>
        <authorList>
            <person name="Reynolds N.K."/>
            <person name="Stajich J.E."/>
            <person name="Barry K."/>
            <person name="Grigoriev I.V."/>
            <person name="Crous P."/>
            <person name="Smith M.E."/>
        </authorList>
    </citation>
    <scope>NUCLEOTIDE SEQUENCE</scope>
    <source>
        <strain evidence="2">NBRC 105414</strain>
    </source>
</reference>
<evidence type="ECO:0000256" key="1">
    <source>
        <dbReference type="SAM" id="MobiDB-lite"/>
    </source>
</evidence>
<comment type="caution">
    <text evidence="2">The sequence shown here is derived from an EMBL/GenBank/DDBJ whole genome shotgun (WGS) entry which is preliminary data.</text>
</comment>
<evidence type="ECO:0000313" key="3">
    <source>
        <dbReference type="Proteomes" id="UP001140217"/>
    </source>
</evidence>
<feature type="region of interest" description="Disordered" evidence="1">
    <location>
        <begin position="30"/>
        <end position="106"/>
    </location>
</feature>
<feature type="compositionally biased region" description="Polar residues" evidence="1">
    <location>
        <begin position="83"/>
        <end position="94"/>
    </location>
</feature>
<evidence type="ECO:0000313" key="2">
    <source>
        <dbReference type="EMBL" id="KAJ2777113.1"/>
    </source>
</evidence>
<name>A0A9W8LF00_9FUNG</name>
<sequence length="124" mass="13396">MLAQYPYYQATTAKSQLSLRSTASSGASVMGIHVDDFPPMPPSPSISQFSGSMSSRFAPGPNFEGSWLDLDSDDEDEPAVRRLTSSRSRKNSLSGPKDSASAAQRSAFSGFSARLRKLTARMVR</sequence>
<dbReference type="EMBL" id="JANBUL010000311">
    <property type="protein sequence ID" value="KAJ2777113.1"/>
    <property type="molecule type" value="Genomic_DNA"/>
</dbReference>
<feature type="compositionally biased region" description="Polar residues" evidence="1">
    <location>
        <begin position="45"/>
        <end position="55"/>
    </location>
</feature>
<dbReference type="AlphaFoldDB" id="A0A9W8LF00"/>
<proteinExistence type="predicted"/>
<dbReference type="Proteomes" id="UP001140217">
    <property type="component" value="Unassembled WGS sequence"/>
</dbReference>
<gene>
    <name evidence="2" type="ORF">H4R18_005311</name>
</gene>
<protein>
    <submittedName>
        <fullName evidence="2">Uncharacterized protein</fullName>
    </submittedName>
</protein>
<organism evidence="2 3">
    <name type="scientific">Coemansia javaensis</name>
    <dbReference type="NCBI Taxonomy" id="2761396"/>
    <lineage>
        <taxon>Eukaryota</taxon>
        <taxon>Fungi</taxon>
        <taxon>Fungi incertae sedis</taxon>
        <taxon>Zoopagomycota</taxon>
        <taxon>Kickxellomycotina</taxon>
        <taxon>Kickxellomycetes</taxon>
        <taxon>Kickxellales</taxon>
        <taxon>Kickxellaceae</taxon>
        <taxon>Coemansia</taxon>
    </lineage>
</organism>
<keyword evidence="3" id="KW-1185">Reference proteome</keyword>
<accession>A0A9W8LF00</accession>